<dbReference type="RefSeq" id="WP_097246528.1">
    <property type="nucleotide sequence ID" value="NZ_JAMTCW010000002.1"/>
</dbReference>
<gene>
    <name evidence="3" type="ORF">SAMN04244553_4565</name>
</gene>
<dbReference type="Proteomes" id="UP000219565">
    <property type="component" value="Unassembled WGS sequence"/>
</dbReference>
<name>A0A285LU22_9NOCA</name>
<protein>
    <submittedName>
        <fullName evidence="3">Uncharacterized protein</fullName>
    </submittedName>
</protein>
<reference evidence="4" key="1">
    <citation type="submission" date="2017-09" db="EMBL/GenBank/DDBJ databases">
        <authorList>
            <person name="Varghese N."/>
            <person name="Submissions S."/>
        </authorList>
    </citation>
    <scope>NUCLEOTIDE SEQUENCE [LARGE SCALE GENOMIC DNA]</scope>
    <source>
        <strain evidence="4">DSM 45537</strain>
    </source>
</reference>
<dbReference type="AlphaFoldDB" id="A0A285LU22"/>
<keyword evidence="2" id="KW-0472">Membrane</keyword>
<sequence>MSLLNTSRLRTGWRRVRIPVILVVLSLALHPVLTALSARHGFGSPDGLGLGFLTVSAMLVTLRIVLLVVVPAVLTYRVVVWGVTHALCRDGSPTLPSGVTESGAPPSTPTAAKIHAHTPVEIVDGTTEQGP</sequence>
<evidence type="ECO:0000313" key="3">
    <source>
        <dbReference type="EMBL" id="SNY87617.1"/>
    </source>
</evidence>
<keyword evidence="4" id="KW-1185">Reference proteome</keyword>
<feature type="region of interest" description="Disordered" evidence="1">
    <location>
        <begin position="91"/>
        <end position="131"/>
    </location>
</feature>
<keyword evidence="2" id="KW-0812">Transmembrane</keyword>
<accession>A0A285LU22</accession>
<dbReference type="EMBL" id="OBEG01000004">
    <property type="protein sequence ID" value="SNY87617.1"/>
    <property type="molecule type" value="Genomic_DNA"/>
</dbReference>
<organism evidence="3 4">
    <name type="scientific">Nocardia amikacinitolerans</name>
    <dbReference type="NCBI Taxonomy" id="756689"/>
    <lineage>
        <taxon>Bacteria</taxon>
        <taxon>Bacillati</taxon>
        <taxon>Actinomycetota</taxon>
        <taxon>Actinomycetes</taxon>
        <taxon>Mycobacteriales</taxon>
        <taxon>Nocardiaceae</taxon>
        <taxon>Nocardia</taxon>
    </lineage>
</organism>
<keyword evidence="2" id="KW-1133">Transmembrane helix</keyword>
<evidence type="ECO:0000313" key="4">
    <source>
        <dbReference type="Proteomes" id="UP000219565"/>
    </source>
</evidence>
<dbReference type="OrthoDB" id="4565754at2"/>
<feature type="transmembrane region" description="Helical" evidence="2">
    <location>
        <begin position="50"/>
        <end position="74"/>
    </location>
</feature>
<evidence type="ECO:0000256" key="1">
    <source>
        <dbReference type="SAM" id="MobiDB-lite"/>
    </source>
</evidence>
<evidence type="ECO:0000256" key="2">
    <source>
        <dbReference type="SAM" id="Phobius"/>
    </source>
</evidence>
<proteinExistence type="predicted"/>